<accession>A0A975WBD3</accession>
<evidence type="ECO:0000256" key="1">
    <source>
        <dbReference type="ARBA" id="ARBA00001938"/>
    </source>
</evidence>
<dbReference type="GeneID" id="80819067"/>
<dbReference type="CDD" id="cd06849">
    <property type="entry name" value="lipoyl_domain"/>
    <property type="match status" value="2"/>
</dbReference>
<dbReference type="PROSITE" id="PS50968">
    <property type="entry name" value="BIOTINYL_LIPOYL"/>
    <property type="match status" value="2"/>
</dbReference>
<keyword evidence="6" id="KW-1185">Reference proteome</keyword>
<dbReference type="Pfam" id="PF00364">
    <property type="entry name" value="Biotin_lipoyl"/>
    <property type="match status" value="2"/>
</dbReference>
<evidence type="ECO:0000259" key="4">
    <source>
        <dbReference type="PROSITE" id="PS50968"/>
    </source>
</evidence>
<dbReference type="PANTHER" id="PTHR23151:SF90">
    <property type="entry name" value="DIHYDROLIPOYLLYSINE-RESIDUE ACETYLTRANSFERASE COMPONENT OF PYRUVATE DEHYDROGENASE COMPLEX, MITOCHONDRIAL-RELATED"/>
    <property type="match status" value="1"/>
</dbReference>
<dbReference type="Gene3D" id="4.10.320.10">
    <property type="entry name" value="E3-binding domain"/>
    <property type="match status" value="1"/>
</dbReference>
<proteinExistence type="predicted"/>
<dbReference type="PROSITE" id="PS00189">
    <property type="entry name" value="LIPOYL"/>
    <property type="match status" value="2"/>
</dbReference>
<dbReference type="InterPro" id="IPR011053">
    <property type="entry name" value="Single_hybrid_motif"/>
</dbReference>
<organism evidence="5 6">
    <name type="scientific">Marinovum algicola</name>
    <dbReference type="NCBI Taxonomy" id="42444"/>
    <lineage>
        <taxon>Bacteria</taxon>
        <taxon>Pseudomonadati</taxon>
        <taxon>Pseudomonadota</taxon>
        <taxon>Alphaproteobacteria</taxon>
        <taxon>Rhodobacterales</taxon>
        <taxon>Roseobacteraceae</taxon>
        <taxon>Marinovum</taxon>
    </lineage>
</organism>
<name>A0A975WBD3_9RHOB</name>
<dbReference type="Gene3D" id="2.40.50.100">
    <property type="match status" value="2"/>
</dbReference>
<dbReference type="SUPFAM" id="SSF51230">
    <property type="entry name" value="Single hybrid motif"/>
    <property type="match status" value="2"/>
</dbReference>
<sequence>MPRNETSGLPPHEVIMPALGMAQDSGVIVAWHKALGEAVAADDVLFEVETDKATMEVPAGAEGFVTHIGAEAGAEVPVGEVIALIGASSDAGQGAEGSGSAPPVTAEPVPEGDNVIMPALGMAQDSGVIVAWHKAPGEQVAAGDVLFEVETDKSTMEVEAGFDGYVAALLAEAGEEAPVGETIAVIVAEKPGTPVQKSRGAVPAAKVEPTEKSPSPAPAKAKSNAPAQTSPPASRTGRILASPKARRLALEQGLDLSRLARAGHPQPYHVADLEVLRALPAASAEAAPAVSRRLTAEIPADGFADFAAWAADSAGLTDPAALLAGMAAASLGKPGAIVAVERLGATRFYVTAAGPLSGVSEAPPDAVPDLRLRDLRLSRISSLALGAEDAPVLTLTPSGGGHVVTLECAGDQLGAADAVALVSEFAGRMEQPLRHLL</sequence>
<evidence type="ECO:0000313" key="6">
    <source>
        <dbReference type="Proteomes" id="UP000182932"/>
    </source>
</evidence>
<feature type="region of interest" description="Disordered" evidence="3">
    <location>
        <begin position="194"/>
        <end position="240"/>
    </location>
</feature>
<dbReference type="RefSeq" id="WP_074837164.1">
    <property type="nucleotide sequence ID" value="NZ_CATLTK010000004.1"/>
</dbReference>
<dbReference type="InterPro" id="IPR000089">
    <property type="entry name" value="Biotin_lipoyl"/>
</dbReference>
<dbReference type="EMBL" id="FNYY01000009">
    <property type="protein sequence ID" value="SEJ73732.1"/>
    <property type="molecule type" value="Genomic_DNA"/>
</dbReference>
<feature type="domain" description="Lipoyl-binding" evidence="4">
    <location>
        <begin position="11"/>
        <end position="86"/>
    </location>
</feature>
<protein>
    <submittedName>
        <fullName evidence="5">Pyruvate dehydrogenase E2 component (Dihydrolipoamide acetyltransferase)</fullName>
    </submittedName>
</protein>
<feature type="domain" description="Lipoyl-binding" evidence="4">
    <location>
        <begin position="112"/>
        <end position="187"/>
    </location>
</feature>
<comment type="caution">
    <text evidence="5">The sequence shown here is derived from an EMBL/GenBank/DDBJ whole genome shotgun (WGS) entry which is preliminary data.</text>
</comment>
<evidence type="ECO:0000313" key="5">
    <source>
        <dbReference type="EMBL" id="SEJ73732.1"/>
    </source>
</evidence>
<evidence type="ECO:0000256" key="2">
    <source>
        <dbReference type="ARBA" id="ARBA00022823"/>
    </source>
</evidence>
<dbReference type="GO" id="GO:0006086">
    <property type="term" value="P:pyruvate decarboxylation to acetyl-CoA"/>
    <property type="evidence" value="ECO:0007669"/>
    <property type="project" value="InterPro"/>
</dbReference>
<evidence type="ECO:0000256" key="3">
    <source>
        <dbReference type="SAM" id="MobiDB-lite"/>
    </source>
</evidence>
<gene>
    <name evidence="5" type="ORF">SAMN04487940_109182</name>
</gene>
<dbReference type="InterPro" id="IPR003016">
    <property type="entry name" value="2-oxoA_DH_lipoyl-BS"/>
</dbReference>
<dbReference type="GO" id="GO:0045254">
    <property type="term" value="C:pyruvate dehydrogenase complex"/>
    <property type="evidence" value="ECO:0007669"/>
    <property type="project" value="InterPro"/>
</dbReference>
<keyword evidence="5" id="KW-0670">Pyruvate</keyword>
<dbReference type="AlphaFoldDB" id="A0A975WBD3"/>
<keyword evidence="2" id="KW-0450">Lipoyl</keyword>
<dbReference type="InterPro" id="IPR036625">
    <property type="entry name" value="E3-bd_dom_sf"/>
</dbReference>
<feature type="compositionally biased region" description="Low complexity" evidence="3">
    <location>
        <begin position="212"/>
        <end position="227"/>
    </location>
</feature>
<dbReference type="InterPro" id="IPR045257">
    <property type="entry name" value="E2/Pdx1"/>
</dbReference>
<dbReference type="Proteomes" id="UP000182932">
    <property type="component" value="Unassembled WGS sequence"/>
</dbReference>
<comment type="cofactor">
    <cofactor evidence="1">
        <name>(R)-lipoate</name>
        <dbReference type="ChEBI" id="CHEBI:83088"/>
    </cofactor>
</comment>
<dbReference type="PANTHER" id="PTHR23151">
    <property type="entry name" value="DIHYDROLIPOAMIDE ACETYL/SUCCINYL-TRANSFERASE-RELATED"/>
    <property type="match status" value="1"/>
</dbReference>
<dbReference type="GO" id="GO:0016746">
    <property type="term" value="F:acyltransferase activity"/>
    <property type="evidence" value="ECO:0007669"/>
    <property type="project" value="InterPro"/>
</dbReference>
<reference evidence="5 6" key="1">
    <citation type="submission" date="2016-10" db="EMBL/GenBank/DDBJ databases">
        <authorList>
            <person name="Varghese N."/>
            <person name="Submissions S."/>
        </authorList>
    </citation>
    <scope>NUCLEOTIDE SEQUENCE [LARGE SCALE GENOMIC DNA]</scope>
    <source>
        <strain evidence="5 6">FF3</strain>
    </source>
</reference>